<feature type="transmembrane region" description="Helical" evidence="1">
    <location>
        <begin position="60"/>
        <end position="80"/>
    </location>
</feature>
<keyword evidence="1" id="KW-0472">Membrane</keyword>
<keyword evidence="1" id="KW-0812">Transmembrane</keyword>
<keyword evidence="3" id="KW-1185">Reference proteome</keyword>
<reference evidence="2 3" key="1">
    <citation type="journal article" date="2021" name="Sci. Rep.">
        <title>Genome sequencing of the multicellular alga Astrephomene provides insights into convergent evolution of germ-soma differentiation.</title>
        <authorList>
            <person name="Yamashita S."/>
            <person name="Yamamoto K."/>
            <person name="Matsuzaki R."/>
            <person name="Suzuki S."/>
            <person name="Yamaguchi H."/>
            <person name="Hirooka S."/>
            <person name="Minakuchi Y."/>
            <person name="Miyagishima S."/>
            <person name="Kawachi M."/>
            <person name="Toyoda A."/>
            <person name="Nozaki H."/>
        </authorList>
    </citation>
    <scope>NUCLEOTIDE SEQUENCE [LARGE SCALE GENOMIC DNA]</scope>
    <source>
        <strain evidence="2 3">NIES-4017</strain>
    </source>
</reference>
<protein>
    <recommendedName>
        <fullName evidence="4">DUF2177 domain-containing protein</fullName>
    </recommendedName>
</protein>
<accession>A0AAD3DP12</accession>
<sequence length="149" mass="16141">MYHPLVDGMGAASVPLWKSLLFIFLPSLVAFIALDITWIILIAGNLYVTTLGDFLRAPGAGLLPGLLAWLCVVASIYFFALPLSRSSTAALRQGALLGACLYGTYEFTNLAVLGRWTWSLALADTAWGTVVCGLTCCLQLWLQSRLLSR</sequence>
<dbReference type="Proteomes" id="UP001054857">
    <property type="component" value="Unassembled WGS sequence"/>
</dbReference>
<keyword evidence="1" id="KW-1133">Transmembrane helix</keyword>
<evidence type="ECO:0000313" key="2">
    <source>
        <dbReference type="EMBL" id="GFR44282.1"/>
    </source>
</evidence>
<organism evidence="2 3">
    <name type="scientific">Astrephomene gubernaculifera</name>
    <dbReference type="NCBI Taxonomy" id="47775"/>
    <lineage>
        <taxon>Eukaryota</taxon>
        <taxon>Viridiplantae</taxon>
        <taxon>Chlorophyta</taxon>
        <taxon>core chlorophytes</taxon>
        <taxon>Chlorophyceae</taxon>
        <taxon>CS clade</taxon>
        <taxon>Chlamydomonadales</taxon>
        <taxon>Astrephomenaceae</taxon>
        <taxon>Astrephomene</taxon>
    </lineage>
</organism>
<evidence type="ECO:0008006" key="4">
    <source>
        <dbReference type="Google" id="ProtNLM"/>
    </source>
</evidence>
<feature type="transmembrane region" description="Helical" evidence="1">
    <location>
        <begin position="20"/>
        <end position="48"/>
    </location>
</feature>
<gene>
    <name evidence="2" type="ORF">Agub_g5489</name>
</gene>
<evidence type="ECO:0000256" key="1">
    <source>
        <dbReference type="SAM" id="Phobius"/>
    </source>
</evidence>
<dbReference type="InterPro" id="IPR018687">
    <property type="entry name" value="DUF2177_membr"/>
</dbReference>
<dbReference type="AlphaFoldDB" id="A0AAD3DP12"/>
<evidence type="ECO:0000313" key="3">
    <source>
        <dbReference type="Proteomes" id="UP001054857"/>
    </source>
</evidence>
<comment type="caution">
    <text evidence="2">The sequence shown here is derived from an EMBL/GenBank/DDBJ whole genome shotgun (WGS) entry which is preliminary data.</text>
</comment>
<name>A0AAD3DP12_9CHLO</name>
<dbReference type="EMBL" id="BMAR01000007">
    <property type="protein sequence ID" value="GFR44282.1"/>
    <property type="molecule type" value="Genomic_DNA"/>
</dbReference>
<proteinExistence type="predicted"/>
<feature type="transmembrane region" description="Helical" evidence="1">
    <location>
        <begin position="116"/>
        <end position="142"/>
    </location>
</feature>
<dbReference type="Pfam" id="PF09945">
    <property type="entry name" value="DUF2177"/>
    <property type="match status" value="1"/>
</dbReference>